<reference evidence="1 3" key="2">
    <citation type="journal article" date="2014" name="BMC Genomics">
        <title>An improved genome release (version Mt4.0) for the model legume Medicago truncatula.</title>
        <authorList>
            <person name="Tang H."/>
            <person name="Krishnakumar V."/>
            <person name="Bidwell S."/>
            <person name="Rosen B."/>
            <person name="Chan A."/>
            <person name="Zhou S."/>
            <person name="Gentzbittel L."/>
            <person name="Childs K.L."/>
            <person name="Yandell M."/>
            <person name="Gundlach H."/>
            <person name="Mayer K.F."/>
            <person name="Schwartz D.C."/>
            <person name="Town C.D."/>
        </authorList>
    </citation>
    <scope>GENOME REANNOTATION</scope>
    <source>
        <strain evidence="1">A17</strain>
        <strain evidence="2 3">cv. Jemalong A17</strain>
    </source>
</reference>
<name>A0A072TZY4_MEDTR</name>
<gene>
    <name evidence="1" type="ordered locus">MTR_7g066310</name>
</gene>
<evidence type="ECO:0000313" key="2">
    <source>
        <dbReference type="EnsemblPlants" id="KEH23089"/>
    </source>
</evidence>
<reference evidence="2" key="3">
    <citation type="submission" date="2015-04" db="UniProtKB">
        <authorList>
            <consortium name="EnsemblPlants"/>
        </authorList>
    </citation>
    <scope>IDENTIFICATION</scope>
    <source>
        <strain evidence="2">cv. Jemalong A17</strain>
    </source>
</reference>
<organism evidence="1 3">
    <name type="scientific">Medicago truncatula</name>
    <name type="common">Barrel medic</name>
    <name type="synonym">Medicago tribuloides</name>
    <dbReference type="NCBI Taxonomy" id="3880"/>
    <lineage>
        <taxon>Eukaryota</taxon>
        <taxon>Viridiplantae</taxon>
        <taxon>Streptophyta</taxon>
        <taxon>Embryophyta</taxon>
        <taxon>Tracheophyta</taxon>
        <taxon>Spermatophyta</taxon>
        <taxon>Magnoliopsida</taxon>
        <taxon>eudicotyledons</taxon>
        <taxon>Gunneridae</taxon>
        <taxon>Pentapetalae</taxon>
        <taxon>rosids</taxon>
        <taxon>fabids</taxon>
        <taxon>Fabales</taxon>
        <taxon>Fabaceae</taxon>
        <taxon>Papilionoideae</taxon>
        <taxon>50 kb inversion clade</taxon>
        <taxon>NPAAA clade</taxon>
        <taxon>Hologalegina</taxon>
        <taxon>IRL clade</taxon>
        <taxon>Trifolieae</taxon>
        <taxon>Medicago</taxon>
    </lineage>
</organism>
<sequence>MTGQVDKVTLRVLVDKEKNKVLFTEADKDFVDVLLSFLTLPLGTIAGIVDKESNIEAVRFGSISSLYQSVSVLDQQYLHSQICKEMLLNPINRSGAYCRNMKLNIDNTEPLKSFYLCENVACKIENRSCLSYYMNQKCICGKLLNREKNPDFDLSLLQKLGVNDIDAIDKQTININITKKEVNIGKEKEQSDEMVVRVLRRKSNKQILFVEADDDFADLVFSFLTFPLGSVLHILQGFSFISCFDNLYKSVTELSSDKCLRSQLMKDRLTIPMISIQSELRNQILPIPKNNYKEKSMSYQFVDPKSPISGGYARAPLTFMVTDELVVTPMSSIDGISYLERMKVPLSDVEEMVVIIGQKEGLSILRASLTSKSALTNGLNQYIGSRSVQANLSSNASPLKKPKIEK</sequence>
<proteinExistence type="predicted"/>
<protein>
    <submittedName>
        <fullName evidence="1">DUF674 family protein</fullName>
    </submittedName>
</protein>
<dbReference type="Proteomes" id="UP000002051">
    <property type="component" value="Unassembled WGS sequence"/>
</dbReference>
<dbReference type="InterPro" id="IPR007750">
    <property type="entry name" value="DUF674"/>
</dbReference>
<dbReference type="HOGENOM" id="CLU_030757_1_1_1"/>
<reference evidence="1 3" key="1">
    <citation type="journal article" date="2011" name="Nature">
        <title>The Medicago genome provides insight into the evolution of rhizobial symbioses.</title>
        <authorList>
            <person name="Young N.D."/>
            <person name="Debelle F."/>
            <person name="Oldroyd G.E."/>
            <person name="Geurts R."/>
            <person name="Cannon S.B."/>
            <person name="Udvardi M.K."/>
            <person name="Benedito V.A."/>
            <person name="Mayer K.F."/>
            <person name="Gouzy J."/>
            <person name="Schoof H."/>
            <person name="Van de Peer Y."/>
            <person name="Proost S."/>
            <person name="Cook D.R."/>
            <person name="Meyers B.C."/>
            <person name="Spannagl M."/>
            <person name="Cheung F."/>
            <person name="De Mita S."/>
            <person name="Krishnakumar V."/>
            <person name="Gundlach H."/>
            <person name="Zhou S."/>
            <person name="Mudge J."/>
            <person name="Bharti A.K."/>
            <person name="Murray J.D."/>
            <person name="Naoumkina M.A."/>
            <person name="Rosen B."/>
            <person name="Silverstein K.A."/>
            <person name="Tang H."/>
            <person name="Rombauts S."/>
            <person name="Zhao P.X."/>
            <person name="Zhou P."/>
            <person name="Barbe V."/>
            <person name="Bardou P."/>
            <person name="Bechner M."/>
            <person name="Bellec A."/>
            <person name="Berger A."/>
            <person name="Berges H."/>
            <person name="Bidwell S."/>
            <person name="Bisseling T."/>
            <person name="Choisne N."/>
            <person name="Couloux A."/>
            <person name="Denny R."/>
            <person name="Deshpande S."/>
            <person name="Dai X."/>
            <person name="Doyle J.J."/>
            <person name="Dudez A.M."/>
            <person name="Farmer A.D."/>
            <person name="Fouteau S."/>
            <person name="Franken C."/>
            <person name="Gibelin C."/>
            <person name="Gish J."/>
            <person name="Goldstein S."/>
            <person name="Gonzalez A.J."/>
            <person name="Green P.J."/>
            <person name="Hallab A."/>
            <person name="Hartog M."/>
            <person name="Hua A."/>
            <person name="Humphray S.J."/>
            <person name="Jeong D.H."/>
            <person name="Jing Y."/>
            <person name="Jocker A."/>
            <person name="Kenton S.M."/>
            <person name="Kim D.J."/>
            <person name="Klee K."/>
            <person name="Lai H."/>
            <person name="Lang C."/>
            <person name="Lin S."/>
            <person name="Macmil S.L."/>
            <person name="Magdelenat G."/>
            <person name="Matthews L."/>
            <person name="McCorrison J."/>
            <person name="Monaghan E.L."/>
            <person name="Mun J.H."/>
            <person name="Najar F.Z."/>
            <person name="Nicholson C."/>
            <person name="Noirot C."/>
            <person name="O'Bleness M."/>
            <person name="Paule C.R."/>
            <person name="Poulain J."/>
            <person name="Prion F."/>
            <person name="Qin B."/>
            <person name="Qu C."/>
            <person name="Retzel E.F."/>
            <person name="Riddle C."/>
            <person name="Sallet E."/>
            <person name="Samain S."/>
            <person name="Samson N."/>
            <person name="Sanders I."/>
            <person name="Saurat O."/>
            <person name="Scarpelli C."/>
            <person name="Schiex T."/>
            <person name="Segurens B."/>
            <person name="Severin A.J."/>
            <person name="Sherrier D.J."/>
            <person name="Shi R."/>
            <person name="Sims S."/>
            <person name="Singer S.R."/>
            <person name="Sinharoy S."/>
            <person name="Sterck L."/>
            <person name="Viollet A."/>
            <person name="Wang B.B."/>
            <person name="Wang K."/>
            <person name="Wang M."/>
            <person name="Wang X."/>
            <person name="Warfsmann J."/>
            <person name="Weissenbach J."/>
            <person name="White D.D."/>
            <person name="White J.D."/>
            <person name="Wiley G.B."/>
            <person name="Wincker P."/>
            <person name="Xing Y."/>
            <person name="Yang L."/>
            <person name="Yao Z."/>
            <person name="Ying F."/>
            <person name="Zhai J."/>
            <person name="Zhou L."/>
            <person name="Zuber A."/>
            <person name="Denarie J."/>
            <person name="Dixon R.A."/>
            <person name="May G.D."/>
            <person name="Schwartz D.C."/>
            <person name="Rogers J."/>
            <person name="Quetier F."/>
            <person name="Town C.D."/>
            <person name="Roe B.A."/>
        </authorList>
    </citation>
    <scope>NUCLEOTIDE SEQUENCE [LARGE SCALE GENOMIC DNA]</scope>
    <source>
        <strain evidence="1">A17</strain>
        <strain evidence="2 3">cv. Jemalong A17</strain>
    </source>
</reference>
<evidence type="ECO:0000313" key="3">
    <source>
        <dbReference type="Proteomes" id="UP000002051"/>
    </source>
</evidence>
<dbReference type="PANTHER" id="PTHR33103:SF27">
    <property type="entry name" value="OS04G0594700 PROTEIN"/>
    <property type="match status" value="1"/>
</dbReference>
<dbReference type="AlphaFoldDB" id="A0A072TZY4"/>
<dbReference type="Pfam" id="PF05056">
    <property type="entry name" value="DUF674"/>
    <property type="match status" value="2"/>
</dbReference>
<accession>A0A072TZY4</accession>
<dbReference type="EnsemblPlants" id="KEH23089">
    <property type="protein sequence ID" value="KEH23089"/>
    <property type="gene ID" value="MTR_7g066310"/>
</dbReference>
<keyword evidence="3" id="KW-1185">Reference proteome</keyword>
<dbReference type="PANTHER" id="PTHR33103">
    <property type="entry name" value="OS01G0153900 PROTEIN"/>
    <property type="match status" value="1"/>
</dbReference>
<evidence type="ECO:0000313" key="1">
    <source>
        <dbReference type="EMBL" id="KEH23089.1"/>
    </source>
</evidence>
<dbReference type="EMBL" id="CM001223">
    <property type="protein sequence ID" value="KEH23089.1"/>
    <property type="molecule type" value="Genomic_DNA"/>
</dbReference>
<dbReference type="PaxDb" id="3880-AES66156"/>